<feature type="region of interest" description="Disordered" evidence="1">
    <location>
        <begin position="30"/>
        <end position="96"/>
    </location>
</feature>
<gene>
    <name evidence="2" type="ORF">F2Q69_00043431</name>
</gene>
<reference evidence="2" key="1">
    <citation type="submission" date="2019-12" db="EMBL/GenBank/DDBJ databases">
        <title>Genome sequencing and annotation of Brassica cretica.</title>
        <authorList>
            <person name="Studholme D.J."/>
            <person name="Sarris P."/>
        </authorList>
    </citation>
    <scope>NUCLEOTIDE SEQUENCE</scope>
    <source>
        <strain evidence="2">PFS-109/04</strain>
        <tissue evidence="2">Leaf</tissue>
    </source>
</reference>
<evidence type="ECO:0000256" key="1">
    <source>
        <dbReference type="SAM" id="MobiDB-lite"/>
    </source>
</evidence>
<evidence type="ECO:0000313" key="3">
    <source>
        <dbReference type="Proteomes" id="UP000712600"/>
    </source>
</evidence>
<proteinExistence type="predicted"/>
<dbReference type="Proteomes" id="UP000712600">
    <property type="component" value="Unassembled WGS sequence"/>
</dbReference>
<feature type="compositionally biased region" description="Low complexity" evidence="1">
    <location>
        <begin position="49"/>
        <end position="61"/>
    </location>
</feature>
<comment type="caution">
    <text evidence="2">The sequence shown here is derived from an EMBL/GenBank/DDBJ whole genome shotgun (WGS) entry which is preliminary data.</text>
</comment>
<feature type="region of interest" description="Disordered" evidence="1">
    <location>
        <begin position="1"/>
        <end position="20"/>
    </location>
</feature>
<feature type="compositionally biased region" description="Basic and acidic residues" evidence="1">
    <location>
        <begin position="65"/>
        <end position="96"/>
    </location>
</feature>
<dbReference type="EMBL" id="QGKX02001621">
    <property type="protein sequence ID" value="KAF3502657.1"/>
    <property type="molecule type" value="Genomic_DNA"/>
</dbReference>
<protein>
    <submittedName>
        <fullName evidence="2">Uncharacterized protein</fullName>
    </submittedName>
</protein>
<organism evidence="2 3">
    <name type="scientific">Brassica cretica</name>
    <name type="common">Mustard</name>
    <dbReference type="NCBI Taxonomy" id="69181"/>
    <lineage>
        <taxon>Eukaryota</taxon>
        <taxon>Viridiplantae</taxon>
        <taxon>Streptophyta</taxon>
        <taxon>Embryophyta</taxon>
        <taxon>Tracheophyta</taxon>
        <taxon>Spermatophyta</taxon>
        <taxon>Magnoliopsida</taxon>
        <taxon>eudicotyledons</taxon>
        <taxon>Gunneridae</taxon>
        <taxon>Pentapetalae</taxon>
        <taxon>rosids</taxon>
        <taxon>malvids</taxon>
        <taxon>Brassicales</taxon>
        <taxon>Brassicaceae</taxon>
        <taxon>Brassiceae</taxon>
        <taxon>Brassica</taxon>
    </lineage>
</organism>
<evidence type="ECO:0000313" key="2">
    <source>
        <dbReference type="EMBL" id="KAF3502657.1"/>
    </source>
</evidence>
<sequence length="96" mass="10167">MGKHFVGEDITSGSSGGHYSGYVCTLEVEEMTGGDSGGREDDGGDETISSSDASDSRMAMSGDGAEEKHNGANESNEREELEGERDIICQRERGES</sequence>
<accession>A0A8S9NLH5</accession>
<dbReference type="AlphaFoldDB" id="A0A8S9NLH5"/>
<name>A0A8S9NLH5_BRACR</name>